<evidence type="ECO:0000313" key="5">
    <source>
        <dbReference type="Proteomes" id="UP001500325"/>
    </source>
</evidence>
<protein>
    <submittedName>
        <fullName evidence="4">Glycosyltransferase family 4 protein</fullName>
    </submittedName>
</protein>
<comment type="caution">
    <text evidence="4">The sequence shown here is derived from an EMBL/GenBank/DDBJ whole genome shotgun (WGS) entry which is preliminary data.</text>
</comment>
<proteinExistence type="predicted"/>
<dbReference type="Pfam" id="PF13692">
    <property type="entry name" value="Glyco_trans_1_4"/>
    <property type="match status" value="1"/>
</dbReference>
<dbReference type="RefSeq" id="WP_345384368.1">
    <property type="nucleotide sequence ID" value="NZ_BAABIC010000032.1"/>
</dbReference>
<evidence type="ECO:0000256" key="1">
    <source>
        <dbReference type="ARBA" id="ARBA00022676"/>
    </source>
</evidence>
<dbReference type="EMBL" id="BAABIC010000032">
    <property type="protein sequence ID" value="GAA4711460.1"/>
    <property type="molecule type" value="Genomic_DNA"/>
</dbReference>
<sequence>MVAVVQVLDSLDPGGAERHVVDLACALARRGHRVDVAASAAGPLAAELRRAGVRWHVVAPERVTRRPCPQFADGLAELLGQVRPDVVHAHMHAATLAAARAVPRGTALVVTEHTEAPWRTAADRAHARTALRRAGLVLAVSRPVAARLSEQYRLPEGAVRVVVPAVTHGPSHGAAPPSWRGRPVIGRVCRLQPDKGVDVFLQAAALLAPRLPTALFPVIGEGPAAERLHGLARWLGLDGRVLWLGYRPDARTLLTWMDVLAVTSWTEGDPMVVLEAFTAGVPVVGAAVGGVPDQVRSGRNGLLVPPGDAASLARALHAVVTRPVLGRRLREGALRRAAALSFDAMVDAVEETYRDVLAPLGAARAARAGA</sequence>
<evidence type="ECO:0000256" key="2">
    <source>
        <dbReference type="ARBA" id="ARBA00022679"/>
    </source>
</evidence>
<dbReference type="Proteomes" id="UP001500325">
    <property type="component" value="Unassembled WGS sequence"/>
</dbReference>
<dbReference type="Gene3D" id="3.40.50.2000">
    <property type="entry name" value="Glycogen Phosphorylase B"/>
    <property type="match status" value="2"/>
</dbReference>
<keyword evidence="5" id="KW-1185">Reference proteome</keyword>
<gene>
    <name evidence="4" type="ORF">GCM10023215_62190</name>
</gene>
<dbReference type="CDD" id="cd03801">
    <property type="entry name" value="GT4_PimA-like"/>
    <property type="match status" value="1"/>
</dbReference>
<name>A0ABP8XRJ8_9PSEU</name>
<keyword evidence="1" id="KW-0328">Glycosyltransferase</keyword>
<dbReference type="PANTHER" id="PTHR12526:SF510">
    <property type="entry name" value="D-INOSITOL 3-PHOSPHATE GLYCOSYLTRANSFERASE"/>
    <property type="match status" value="1"/>
</dbReference>
<organism evidence="4 5">
    <name type="scientific">Pseudonocardia yuanmonensis</name>
    <dbReference type="NCBI Taxonomy" id="1095914"/>
    <lineage>
        <taxon>Bacteria</taxon>
        <taxon>Bacillati</taxon>
        <taxon>Actinomycetota</taxon>
        <taxon>Actinomycetes</taxon>
        <taxon>Pseudonocardiales</taxon>
        <taxon>Pseudonocardiaceae</taxon>
        <taxon>Pseudonocardia</taxon>
    </lineage>
</organism>
<keyword evidence="2" id="KW-0808">Transferase</keyword>
<reference evidence="5" key="1">
    <citation type="journal article" date="2019" name="Int. J. Syst. Evol. Microbiol.">
        <title>The Global Catalogue of Microorganisms (GCM) 10K type strain sequencing project: providing services to taxonomists for standard genome sequencing and annotation.</title>
        <authorList>
            <consortium name="The Broad Institute Genomics Platform"/>
            <consortium name="The Broad Institute Genome Sequencing Center for Infectious Disease"/>
            <person name="Wu L."/>
            <person name="Ma J."/>
        </authorList>
    </citation>
    <scope>NUCLEOTIDE SEQUENCE [LARGE SCALE GENOMIC DNA]</scope>
    <source>
        <strain evidence="5">JCM 18055</strain>
    </source>
</reference>
<evidence type="ECO:0000259" key="3">
    <source>
        <dbReference type="Pfam" id="PF13439"/>
    </source>
</evidence>
<dbReference type="InterPro" id="IPR028098">
    <property type="entry name" value="Glyco_trans_4-like_N"/>
</dbReference>
<dbReference type="Pfam" id="PF13439">
    <property type="entry name" value="Glyco_transf_4"/>
    <property type="match status" value="1"/>
</dbReference>
<evidence type="ECO:0000313" key="4">
    <source>
        <dbReference type="EMBL" id="GAA4711460.1"/>
    </source>
</evidence>
<dbReference type="PANTHER" id="PTHR12526">
    <property type="entry name" value="GLYCOSYLTRANSFERASE"/>
    <property type="match status" value="1"/>
</dbReference>
<dbReference type="SUPFAM" id="SSF53756">
    <property type="entry name" value="UDP-Glycosyltransferase/glycogen phosphorylase"/>
    <property type="match status" value="1"/>
</dbReference>
<accession>A0ABP8XRJ8</accession>
<feature type="domain" description="Glycosyltransferase subfamily 4-like N-terminal" evidence="3">
    <location>
        <begin position="13"/>
        <end position="166"/>
    </location>
</feature>